<dbReference type="GO" id="GO:0005576">
    <property type="term" value="C:extracellular region"/>
    <property type="evidence" value="ECO:0007669"/>
    <property type="project" value="UniProtKB-SubCell"/>
</dbReference>
<dbReference type="Pfam" id="PF00159">
    <property type="entry name" value="Hormone_3"/>
    <property type="match status" value="1"/>
</dbReference>
<reference evidence="5" key="2">
    <citation type="submission" date="2025-09" db="UniProtKB">
        <authorList>
            <consortium name="Ensembl"/>
        </authorList>
    </citation>
    <scope>IDENTIFICATION</scope>
</reference>
<dbReference type="SMART" id="SM00309">
    <property type="entry name" value="PAH"/>
    <property type="match status" value="1"/>
</dbReference>
<dbReference type="AlphaFoldDB" id="A0A8C4WXD7"/>
<evidence type="ECO:0000256" key="3">
    <source>
        <dbReference type="ARBA" id="ARBA00022525"/>
    </source>
</evidence>
<dbReference type="CDD" id="cd00126">
    <property type="entry name" value="PAH"/>
    <property type="match status" value="1"/>
</dbReference>
<evidence type="ECO:0000256" key="4">
    <source>
        <dbReference type="RuleBase" id="RU000656"/>
    </source>
</evidence>
<name>A0A8C4WXD7_EPTBU</name>
<organism evidence="5 6">
    <name type="scientific">Eptatretus burgeri</name>
    <name type="common">Inshore hagfish</name>
    <dbReference type="NCBI Taxonomy" id="7764"/>
    <lineage>
        <taxon>Eukaryota</taxon>
        <taxon>Metazoa</taxon>
        <taxon>Chordata</taxon>
        <taxon>Craniata</taxon>
        <taxon>Vertebrata</taxon>
        <taxon>Cyclostomata</taxon>
        <taxon>Myxini</taxon>
        <taxon>Myxiniformes</taxon>
        <taxon>Myxinidae</taxon>
        <taxon>Eptatretinae</taxon>
        <taxon>Eptatretus</taxon>
    </lineage>
</organism>
<protein>
    <submittedName>
        <fullName evidence="5">Uncharacterized protein</fullName>
    </submittedName>
</protein>
<sequence>MTFFAVRLGVLVFLGLLVVILWEDRAVGAALGRPIKPREGASPEAMAKYMVALRQYLNLLTRQSKNCVIQDIVVKMSHLEWKSLHSKWIFAPLTCTR</sequence>
<evidence type="ECO:0000256" key="2">
    <source>
        <dbReference type="ARBA" id="ARBA00010022"/>
    </source>
</evidence>
<dbReference type="Proteomes" id="UP000694388">
    <property type="component" value="Unplaced"/>
</dbReference>
<comment type="similarity">
    <text evidence="2 4">Belongs to the NPY family.</text>
</comment>
<dbReference type="InterPro" id="IPR001955">
    <property type="entry name" value="Pancreatic_hormone-like"/>
</dbReference>
<dbReference type="Ensembl" id="ENSEBUT00000018365.1">
    <property type="protein sequence ID" value="ENSEBUP00000017789.1"/>
    <property type="gene ID" value="ENSEBUG00000011122.1"/>
</dbReference>
<accession>A0A8C4WXD7</accession>
<keyword evidence="3" id="KW-0964">Secreted</keyword>
<dbReference type="PRINTS" id="PR00278">
    <property type="entry name" value="PANCHORMONE"/>
</dbReference>
<proteinExistence type="inferred from homology"/>
<reference evidence="5" key="1">
    <citation type="submission" date="2025-08" db="UniProtKB">
        <authorList>
            <consortium name="Ensembl"/>
        </authorList>
    </citation>
    <scope>IDENTIFICATION</scope>
</reference>
<keyword evidence="6" id="KW-1185">Reference proteome</keyword>
<evidence type="ECO:0000256" key="1">
    <source>
        <dbReference type="ARBA" id="ARBA00004613"/>
    </source>
</evidence>
<dbReference type="PROSITE" id="PS50276">
    <property type="entry name" value="PANCREATIC_HORMONE_2"/>
    <property type="match status" value="1"/>
</dbReference>
<comment type="subcellular location">
    <subcellularLocation>
        <location evidence="1">Secreted</location>
    </subcellularLocation>
</comment>
<evidence type="ECO:0000313" key="5">
    <source>
        <dbReference type="Ensembl" id="ENSEBUP00000017789.1"/>
    </source>
</evidence>
<dbReference type="Gene3D" id="6.10.250.900">
    <property type="match status" value="1"/>
</dbReference>
<dbReference type="GO" id="GO:0005179">
    <property type="term" value="F:hormone activity"/>
    <property type="evidence" value="ECO:0007669"/>
    <property type="project" value="InterPro"/>
</dbReference>
<evidence type="ECO:0000313" key="6">
    <source>
        <dbReference type="Proteomes" id="UP000694388"/>
    </source>
</evidence>